<dbReference type="SUPFAM" id="SSF53335">
    <property type="entry name" value="S-adenosyl-L-methionine-dependent methyltransferases"/>
    <property type="match status" value="1"/>
</dbReference>
<feature type="region of interest" description="Disordered" evidence="1">
    <location>
        <begin position="256"/>
        <end position="280"/>
    </location>
</feature>
<accession>A0AAD5T9P2</accession>
<evidence type="ECO:0000256" key="1">
    <source>
        <dbReference type="SAM" id="MobiDB-lite"/>
    </source>
</evidence>
<evidence type="ECO:0000259" key="2">
    <source>
        <dbReference type="Pfam" id="PF05050"/>
    </source>
</evidence>
<proteinExistence type="predicted"/>
<protein>
    <recommendedName>
        <fullName evidence="2">Methyltransferase FkbM domain-containing protein</fullName>
    </recommendedName>
</protein>
<dbReference type="Proteomes" id="UP001211907">
    <property type="component" value="Unassembled WGS sequence"/>
</dbReference>
<dbReference type="EMBL" id="JADGJH010000097">
    <property type="protein sequence ID" value="KAJ3138211.1"/>
    <property type="molecule type" value="Genomic_DNA"/>
</dbReference>
<dbReference type="Gene3D" id="3.40.50.150">
    <property type="entry name" value="Vaccinia Virus protein VP39"/>
    <property type="match status" value="1"/>
</dbReference>
<dbReference type="AlphaFoldDB" id="A0AAD5T9P2"/>
<dbReference type="NCBIfam" id="TIGR01444">
    <property type="entry name" value="fkbM_fam"/>
    <property type="match status" value="1"/>
</dbReference>
<dbReference type="InterPro" id="IPR052514">
    <property type="entry name" value="SAM-dependent_MTase"/>
</dbReference>
<dbReference type="Pfam" id="PF05050">
    <property type="entry name" value="Methyltransf_21"/>
    <property type="match status" value="1"/>
</dbReference>
<evidence type="ECO:0000313" key="4">
    <source>
        <dbReference type="Proteomes" id="UP001211907"/>
    </source>
</evidence>
<dbReference type="PANTHER" id="PTHR34203:SF15">
    <property type="entry name" value="SLL1173 PROTEIN"/>
    <property type="match status" value="1"/>
</dbReference>
<dbReference type="PANTHER" id="PTHR34203">
    <property type="entry name" value="METHYLTRANSFERASE, FKBM FAMILY PROTEIN"/>
    <property type="match status" value="1"/>
</dbReference>
<organism evidence="3 4">
    <name type="scientific">Physocladia obscura</name>
    <dbReference type="NCBI Taxonomy" id="109957"/>
    <lineage>
        <taxon>Eukaryota</taxon>
        <taxon>Fungi</taxon>
        <taxon>Fungi incertae sedis</taxon>
        <taxon>Chytridiomycota</taxon>
        <taxon>Chytridiomycota incertae sedis</taxon>
        <taxon>Chytridiomycetes</taxon>
        <taxon>Chytridiales</taxon>
        <taxon>Chytriomycetaceae</taxon>
        <taxon>Physocladia</taxon>
    </lineage>
</organism>
<gene>
    <name evidence="3" type="ORF">HK100_012818</name>
</gene>
<keyword evidence="4" id="KW-1185">Reference proteome</keyword>
<reference evidence="3" key="1">
    <citation type="submission" date="2020-05" db="EMBL/GenBank/DDBJ databases">
        <title>Phylogenomic resolution of chytrid fungi.</title>
        <authorList>
            <person name="Stajich J.E."/>
            <person name="Amses K."/>
            <person name="Simmons R."/>
            <person name="Seto K."/>
            <person name="Myers J."/>
            <person name="Bonds A."/>
            <person name="Quandt C.A."/>
            <person name="Barry K."/>
            <person name="Liu P."/>
            <person name="Grigoriev I."/>
            <person name="Longcore J.E."/>
            <person name="James T.Y."/>
        </authorList>
    </citation>
    <scope>NUCLEOTIDE SEQUENCE</scope>
    <source>
        <strain evidence="3">JEL0513</strain>
    </source>
</reference>
<sequence>MIAVLDEDFRVNHIPDRLVFDIGANIGLHTLFFATSTLGRVQVHAFEPNRDNFALLKCSVKQNKLQNVKINNFGFGRVETSACMSTNAENQGGIEILPKSSSTAAQCNPNSPQHISIRRLDKYMQTKKPAISSPFLVKIDIEGHEMHALSPSLSYLSKAAPATPPPAHIFTEVSPTHLARQGSHGADVYLDFLWQLGYELRVAAGSHRDILGSRVVRTGQTYARLLSMDSNVHAYRPQDCTVKKWINFEFFEAQSSYGESGGSKSNKRSDGEENGISSYNSSNKSSRRIYVYPKNDIDLVSNSVHATAEVAAATTKAISWETVAVGRKLRTQMENAVKAGPRNSFVFGVGGFAVGFDLISLAAKGIRKNGIEIHLFIPDVADYSVLNCTLLTSKPFITYLQSPVESRQLMYPWLLRIDKPGSELSVLTSMQALWRLNAHTRPTHIFSTFYGGSGGGGGGNSSIGAYLEFLWDLAYKVRLIADVDGESSAMMANLNSFDGRNIGRNDEVYKAIFELDDVDLASIYLHAYQWERVI</sequence>
<dbReference type="InterPro" id="IPR029063">
    <property type="entry name" value="SAM-dependent_MTases_sf"/>
</dbReference>
<name>A0AAD5T9P2_9FUNG</name>
<comment type="caution">
    <text evidence="3">The sequence shown here is derived from an EMBL/GenBank/DDBJ whole genome shotgun (WGS) entry which is preliminary data.</text>
</comment>
<feature type="domain" description="Methyltransferase FkbM" evidence="2">
    <location>
        <begin position="21"/>
        <end position="200"/>
    </location>
</feature>
<evidence type="ECO:0000313" key="3">
    <source>
        <dbReference type="EMBL" id="KAJ3138211.1"/>
    </source>
</evidence>
<dbReference type="InterPro" id="IPR006342">
    <property type="entry name" value="FkbM_mtfrase"/>
</dbReference>